<keyword evidence="4 9" id="KW-0456">Lyase</keyword>
<protein>
    <recommendedName>
        <fullName evidence="7 9">Uroporphyrinogen-III synthase</fullName>
        <ecNumber evidence="3 9">4.2.1.75</ecNumber>
    </recommendedName>
</protein>
<evidence type="ECO:0000256" key="8">
    <source>
        <dbReference type="ARBA" id="ARBA00048617"/>
    </source>
</evidence>
<name>A0A0P0LD77_9GAMM</name>
<evidence type="ECO:0000256" key="6">
    <source>
        <dbReference type="ARBA" id="ARBA00037589"/>
    </source>
</evidence>
<evidence type="ECO:0000313" key="11">
    <source>
        <dbReference type="EMBL" id="ALK44330.1"/>
    </source>
</evidence>
<dbReference type="PANTHER" id="PTHR38042:SF1">
    <property type="entry name" value="UROPORPHYRINOGEN-III SYNTHASE, CHLOROPLASTIC"/>
    <property type="match status" value="1"/>
</dbReference>
<evidence type="ECO:0000256" key="2">
    <source>
        <dbReference type="ARBA" id="ARBA00008133"/>
    </source>
</evidence>
<evidence type="ECO:0000256" key="7">
    <source>
        <dbReference type="ARBA" id="ARBA00040167"/>
    </source>
</evidence>
<evidence type="ECO:0000256" key="3">
    <source>
        <dbReference type="ARBA" id="ARBA00013109"/>
    </source>
</evidence>
<evidence type="ECO:0000256" key="9">
    <source>
        <dbReference type="RuleBase" id="RU366031"/>
    </source>
</evidence>
<comment type="catalytic activity">
    <reaction evidence="8 9">
        <text>hydroxymethylbilane = uroporphyrinogen III + H2O</text>
        <dbReference type="Rhea" id="RHEA:18965"/>
        <dbReference type="ChEBI" id="CHEBI:15377"/>
        <dbReference type="ChEBI" id="CHEBI:57308"/>
        <dbReference type="ChEBI" id="CHEBI:57845"/>
        <dbReference type="EC" id="4.2.1.75"/>
    </reaction>
</comment>
<feature type="domain" description="Tetrapyrrole biosynthesis uroporphyrinogen III synthase" evidence="10">
    <location>
        <begin position="27"/>
        <end position="249"/>
    </location>
</feature>
<dbReference type="AlphaFoldDB" id="A0A0P0LD77"/>
<dbReference type="EMBL" id="KT428295">
    <property type="protein sequence ID" value="ALK44330.1"/>
    <property type="molecule type" value="Genomic_DNA"/>
</dbReference>
<dbReference type="Pfam" id="PF02602">
    <property type="entry name" value="HEM4"/>
    <property type="match status" value="1"/>
</dbReference>
<dbReference type="EC" id="4.2.1.75" evidence="3 9"/>
<evidence type="ECO:0000259" key="10">
    <source>
        <dbReference type="Pfam" id="PF02602"/>
    </source>
</evidence>
<comment type="pathway">
    <text evidence="1 9">Porphyrin-containing compound metabolism; protoporphyrin-IX biosynthesis; coproporphyrinogen-III from 5-aminolevulinate: step 3/4.</text>
</comment>
<sequence length="262" mass="29002">MLTTNNVNPLNVLVVRPTKKAQALTLSLKKQGIACVSQPLFDYQPLADYQQSKELLTTANIIIFVSAAAVEFAHANVAATHWQYQHIIAVGKATKAALQALALKNIECPVQENSEGVLALSVLNGNLADTTITIVRGNGGREHLATELVRRNATIHYLESYQRVWRTFPKDINKQWYHQQINCIVVTSNALLEKLVQLTQGNNAAGKNDTSKYWLNKCIWLVASKRIADQAEQFGLTNIIQSDGANEQAISTALQTIIENKR</sequence>
<dbReference type="InterPro" id="IPR036108">
    <property type="entry name" value="4pyrrol_syn_uPrphyn_synt_sf"/>
</dbReference>
<comment type="function">
    <text evidence="6 9">Catalyzes cyclization of the linear tetrapyrrole, hydroxymethylbilane, to the macrocyclic uroporphyrinogen III.</text>
</comment>
<reference evidence="11" key="1">
    <citation type="submission" date="2015-08" db="EMBL/GenBank/DDBJ databases">
        <title>Partial sequence of psychrophilic Colwellia sp.</title>
        <authorList>
            <person name="Pankowski J.A."/>
            <person name="Leong J.S."/>
            <person name="Nano F.E."/>
        </authorList>
    </citation>
    <scope>NUCLEOTIDE SEQUENCE</scope>
    <source>
        <strain evidence="11">C1</strain>
    </source>
</reference>
<dbReference type="SUPFAM" id="SSF69618">
    <property type="entry name" value="HemD-like"/>
    <property type="match status" value="1"/>
</dbReference>
<dbReference type="GO" id="GO:0006780">
    <property type="term" value="P:uroporphyrinogen III biosynthetic process"/>
    <property type="evidence" value="ECO:0007669"/>
    <property type="project" value="UniProtKB-UniRule"/>
</dbReference>
<dbReference type="CDD" id="cd06578">
    <property type="entry name" value="HemD"/>
    <property type="match status" value="1"/>
</dbReference>
<dbReference type="UniPathway" id="UPA00251">
    <property type="reaction ID" value="UER00320"/>
</dbReference>
<dbReference type="GO" id="GO:0006782">
    <property type="term" value="P:protoporphyrinogen IX biosynthetic process"/>
    <property type="evidence" value="ECO:0007669"/>
    <property type="project" value="UniProtKB-UniRule"/>
</dbReference>
<organism evidence="11">
    <name type="scientific">Colwellia sp. C1</name>
    <dbReference type="NCBI Taxonomy" id="1737566"/>
    <lineage>
        <taxon>Bacteria</taxon>
        <taxon>Pseudomonadati</taxon>
        <taxon>Pseudomonadota</taxon>
        <taxon>Gammaproteobacteria</taxon>
        <taxon>Alteromonadales</taxon>
        <taxon>Colwelliaceae</taxon>
        <taxon>Colwellia</taxon>
    </lineage>
</organism>
<comment type="similarity">
    <text evidence="2 9">Belongs to the uroporphyrinogen-III synthase family.</text>
</comment>
<evidence type="ECO:0000256" key="5">
    <source>
        <dbReference type="ARBA" id="ARBA00023244"/>
    </source>
</evidence>
<keyword evidence="5 9" id="KW-0627">Porphyrin biosynthesis</keyword>
<evidence type="ECO:0000256" key="1">
    <source>
        <dbReference type="ARBA" id="ARBA00004772"/>
    </source>
</evidence>
<dbReference type="Gene3D" id="3.40.50.10090">
    <property type="match status" value="2"/>
</dbReference>
<accession>A0A0P0LD77</accession>
<evidence type="ECO:0000256" key="4">
    <source>
        <dbReference type="ARBA" id="ARBA00023239"/>
    </source>
</evidence>
<dbReference type="GO" id="GO:0004852">
    <property type="term" value="F:uroporphyrinogen-III synthase activity"/>
    <property type="evidence" value="ECO:0007669"/>
    <property type="project" value="UniProtKB-UniRule"/>
</dbReference>
<dbReference type="PANTHER" id="PTHR38042">
    <property type="entry name" value="UROPORPHYRINOGEN-III SYNTHASE, CHLOROPLASTIC"/>
    <property type="match status" value="1"/>
</dbReference>
<proteinExistence type="inferred from homology"/>
<dbReference type="InterPro" id="IPR039793">
    <property type="entry name" value="UROS/Hem4"/>
</dbReference>
<dbReference type="InterPro" id="IPR003754">
    <property type="entry name" value="4pyrrol_synth_uPrphyn_synth"/>
</dbReference>